<dbReference type="EMBL" id="JAYMYQ010000004">
    <property type="protein sequence ID" value="KAK7338783.1"/>
    <property type="molecule type" value="Genomic_DNA"/>
</dbReference>
<comment type="caution">
    <text evidence="1">The sequence shown here is derived from an EMBL/GenBank/DDBJ whole genome shotgun (WGS) entry which is preliminary data.</text>
</comment>
<evidence type="ECO:0000313" key="1">
    <source>
        <dbReference type="EMBL" id="KAK7338783.1"/>
    </source>
</evidence>
<proteinExistence type="predicted"/>
<name>A0AAN9LSI9_CANGL</name>
<gene>
    <name evidence="1" type="ORF">VNO77_19414</name>
</gene>
<organism evidence="1 2">
    <name type="scientific">Canavalia gladiata</name>
    <name type="common">Sword bean</name>
    <name type="synonym">Dolichos gladiatus</name>
    <dbReference type="NCBI Taxonomy" id="3824"/>
    <lineage>
        <taxon>Eukaryota</taxon>
        <taxon>Viridiplantae</taxon>
        <taxon>Streptophyta</taxon>
        <taxon>Embryophyta</taxon>
        <taxon>Tracheophyta</taxon>
        <taxon>Spermatophyta</taxon>
        <taxon>Magnoliopsida</taxon>
        <taxon>eudicotyledons</taxon>
        <taxon>Gunneridae</taxon>
        <taxon>Pentapetalae</taxon>
        <taxon>rosids</taxon>
        <taxon>fabids</taxon>
        <taxon>Fabales</taxon>
        <taxon>Fabaceae</taxon>
        <taxon>Papilionoideae</taxon>
        <taxon>50 kb inversion clade</taxon>
        <taxon>NPAAA clade</taxon>
        <taxon>indigoferoid/millettioid clade</taxon>
        <taxon>Phaseoleae</taxon>
        <taxon>Canavalia</taxon>
    </lineage>
</organism>
<keyword evidence="2" id="KW-1185">Reference proteome</keyword>
<protein>
    <submittedName>
        <fullName evidence="1">Uncharacterized protein</fullName>
    </submittedName>
</protein>
<reference evidence="1 2" key="1">
    <citation type="submission" date="2024-01" db="EMBL/GenBank/DDBJ databases">
        <title>The genomes of 5 underutilized Papilionoideae crops provide insights into root nodulation and disease resistanc.</title>
        <authorList>
            <person name="Jiang F."/>
        </authorList>
    </citation>
    <scope>NUCLEOTIDE SEQUENCE [LARGE SCALE GENOMIC DNA]</scope>
    <source>
        <strain evidence="1">LVBAO_FW01</strain>
        <tissue evidence="1">Leaves</tissue>
    </source>
</reference>
<accession>A0AAN9LSI9</accession>
<sequence>MFDYIRVRSEQLEAAGWEPFKCSNAVLVLKKQRCGGRTTTGRSYKHAAPIHHGGEREGRSSPGANYTPIYLMRLVRVIAHKLQSTEATCNIHADQRLTRLKKHWRVLMHSQKAWPSGQGRGALLSPGSILPTRRFFSNSSNKRSPWPLPLSPYRPWPLPLSPYLYL</sequence>
<dbReference type="Proteomes" id="UP001367508">
    <property type="component" value="Unassembled WGS sequence"/>
</dbReference>
<evidence type="ECO:0000313" key="2">
    <source>
        <dbReference type="Proteomes" id="UP001367508"/>
    </source>
</evidence>
<dbReference type="AlphaFoldDB" id="A0AAN9LSI9"/>